<dbReference type="InterPro" id="IPR036286">
    <property type="entry name" value="LexA/Signal_pep-like_sf"/>
</dbReference>
<name>A0A2N0WIA3_9GAMM</name>
<dbReference type="EMBL" id="PISJ01000005">
    <property type="protein sequence ID" value="PKF35528.1"/>
    <property type="molecule type" value="Genomic_DNA"/>
</dbReference>
<dbReference type="PROSITE" id="PS50943">
    <property type="entry name" value="HTH_CROC1"/>
    <property type="match status" value="1"/>
</dbReference>
<evidence type="ECO:0000259" key="1">
    <source>
        <dbReference type="PROSITE" id="PS50943"/>
    </source>
</evidence>
<evidence type="ECO:0000313" key="3">
    <source>
        <dbReference type="Proteomes" id="UP000233553"/>
    </source>
</evidence>
<reference evidence="2 3" key="1">
    <citation type="submission" date="2017-12" db="EMBL/GenBank/DDBJ databases">
        <title>Draft Genome sequences of multiple microbial strains isolated from spacecraft associated surfaces.</title>
        <authorList>
            <person name="Seuylemezian A."/>
            <person name="Vaishampayan P."/>
            <person name="Venkateswaran K."/>
        </authorList>
    </citation>
    <scope>NUCLEOTIDE SEQUENCE [LARGE SCALE GENOMIC DNA]</scope>
    <source>
        <strain evidence="2 3">2P01AA</strain>
    </source>
</reference>
<proteinExistence type="predicted"/>
<protein>
    <recommendedName>
        <fullName evidence="1">HTH cro/C1-type domain-containing protein</fullName>
    </recommendedName>
</protein>
<dbReference type="CDD" id="cd00093">
    <property type="entry name" value="HTH_XRE"/>
    <property type="match status" value="1"/>
</dbReference>
<dbReference type="AlphaFoldDB" id="A0A2N0WIA3"/>
<dbReference type="GO" id="GO:0003677">
    <property type="term" value="F:DNA binding"/>
    <property type="evidence" value="ECO:0007669"/>
    <property type="project" value="InterPro"/>
</dbReference>
<accession>A0A2N0WIA3</accession>
<sequence length="252" mass="27809">MTNSTAVDEPNIPNDETLYEEAEAMKRIFESKKKELKLTQKGLAASFGVFPPTIFAYLNAKTPLNVKFASFFSEQLQVPIDSFSPRIAQALLKITGQIANETYSYPLISFNEAGNYKEIISNIKKGALTANKYPSTLNLGPNAFWVTLETDEMESYNGGLSFFKGTLLLVQPDVKLQVNDFALLKLSHSTANVNSFIESDESYIFRAIVRDGDKLEAVAFNPNCTAIEISNSNATLVGKVVSAIIPPELFKL</sequence>
<dbReference type="Gene3D" id="2.10.109.10">
    <property type="entry name" value="Umud Fragment, subunit A"/>
    <property type="match status" value="1"/>
</dbReference>
<dbReference type="Proteomes" id="UP000233553">
    <property type="component" value="Unassembled WGS sequence"/>
</dbReference>
<evidence type="ECO:0000313" key="2">
    <source>
        <dbReference type="EMBL" id="PKF35528.1"/>
    </source>
</evidence>
<comment type="caution">
    <text evidence="2">The sequence shown here is derived from an EMBL/GenBank/DDBJ whole genome shotgun (WGS) entry which is preliminary data.</text>
</comment>
<dbReference type="Pfam" id="PF00717">
    <property type="entry name" value="Peptidase_S24"/>
    <property type="match status" value="1"/>
</dbReference>
<gene>
    <name evidence="2" type="ORF">CW311_04360</name>
</gene>
<feature type="domain" description="HTH cro/C1-type" evidence="1">
    <location>
        <begin position="34"/>
        <end position="83"/>
    </location>
</feature>
<dbReference type="InterPro" id="IPR001387">
    <property type="entry name" value="Cro/C1-type_HTH"/>
</dbReference>
<dbReference type="InterPro" id="IPR010982">
    <property type="entry name" value="Lambda_DNA-bd_dom_sf"/>
</dbReference>
<dbReference type="SUPFAM" id="SSF51306">
    <property type="entry name" value="LexA/Signal peptidase"/>
    <property type="match status" value="1"/>
</dbReference>
<dbReference type="Gene3D" id="1.10.260.40">
    <property type="entry name" value="lambda repressor-like DNA-binding domains"/>
    <property type="match status" value="1"/>
</dbReference>
<organism evidence="2 3">
    <name type="scientific">Acinetobacter proteolyticus</name>
    <dbReference type="NCBI Taxonomy" id="1776741"/>
    <lineage>
        <taxon>Bacteria</taxon>
        <taxon>Pseudomonadati</taxon>
        <taxon>Pseudomonadota</taxon>
        <taxon>Gammaproteobacteria</taxon>
        <taxon>Moraxellales</taxon>
        <taxon>Moraxellaceae</taxon>
        <taxon>Acinetobacter</taxon>
    </lineage>
</organism>
<dbReference type="InterPro" id="IPR015927">
    <property type="entry name" value="Peptidase_S24_S26A/B/C"/>
</dbReference>
<dbReference type="SUPFAM" id="SSF47413">
    <property type="entry name" value="lambda repressor-like DNA-binding domains"/>
    <property type="match status" value="1"/>
</dbReference>
<dbReference type="RefSeq" id="WP_101235749.1">
    <property type="nucleotide sequence ID" value="NZ_PISJ01000005.1"/>
</dbReference>